<comment type="caution">
    <text evidence="2">The sequence shown here is derived from an EMBL/GenBank/DDBJ whole genome shotgun (WGS) entry which is preliminary data.</text>
</comment>
<reference evidence="2" key="2">
    <citation type="submission" date="2020-11" db="EMBL/GenBank/DDBJ databases">
        <authorList>
            <person name="McCartney M.A."/>
            <person name="Auch B."/>
            <person name="Kono T."/>
            <person name="Mallez S."/>
            <person name="Becker A."/>
            <person name="Gohl D.M."/>
            <person name="Silverstein K.A.T."/>
            <person name="Koren S."/>
            <person name="Bechman K.B."/>
            <person name="Herman A."/>
            <person name="Abrahante J.E."/>
            <person name="Garbe J."/>
        </authorList>
    </citation>
    <scope>NUCLEOTIDE SEQUENCE</scope>
    <source>
        <strain evidence="2">Duluth1</strain>
        <tissue evidence="2">Whole animal</tissue>
    </source>
</reference>
<feature type="compositionally biased region" description="Polar residues" evidence="1">
    <location>
        <begin position="1"/>
        <end position="13"/>
    </location>
</feature>
<name>A0A9D4L5K5_DREPO</name>
<proteinExistence type="predicted"/>
<protein>
    <submittedName>
        <fullName evidence="2">Uncharacterized protein</fullName>
    </submittedName>
</protein>
<reference evidence="2" key="1">
    <citation type="journal article" date="2019" name="bioRxiv">
        <title>The Genome of the Zebra Mussel, Dreissena polymorpha: A Resource for Invasive Species Research.</title>
        <authorList>
            <person name="McCartney M.A."/>
            <person name="Auch B."/>
            <person name="Kono T."/>
            <person name="Mallez S."/>
            <person name="Zhang Y."/>
            <person name="Obille A."/>
            <person name="Becker A."/>
            <person name="Abrahante J.E."/>
            <person name="Garbe J."/>
            <person name="Badalamenti J.P."/>
            <person name="Herman A."/>
            <person name="Mangelson H."/>
            <person name="Liachko I."/>
            <person name="Sullivan S."/>
            <person name="Sone E.D."/>
            <person name="Koren S."/>
            <person name="Silverstein K.A.T."/>
            <person name="Beckman K.B."/>
            <person name="Gohl D.M."/>
        </authorList>
    </citation>
    <scope>NUCLEOTIDE SEQUENCE</scope>
    <source>
        <strain evidence="2">Duluth1</strain>
        <tissue evidence="2">Whole animal</tissue>
    </source>
</reference>
<evidence type="ECO:0000313" key="2">
    <source>
        <dbReference type="EMBL" id="KAH3852425.1"/>
    </source>
</evidence>
<accession>A0A9D4L5K5</accession>
<feature type="region of interest" description="Disordered" evidence="1">
    <location>
        <begin position="1"/>
        <end position="23"/>
    </location>
</feature>
<dbReference type="Proteomes" id="UP000828390">
    <property type="component" value="Unassembled WGS sequence"/>
</dbReference>
<keyword evidence="3" id="KW-1185">Reference proteome</keyword>
<evidence type="ECO:0000256" key="1">
    <source>
        <dbReference type="SAM" id="MobiDB-lite"/>
    </source>
</evidence>
<dbReference type="AlphaFoldDB" id="A0A9D4L5K5"/>
<evidence type="ECO:0000313" key="3">
    <source>
        <dbReference type="Proteomes" id="UP000828390"/>
    </source>
</evidence>
<sequence length="80" mass="9277">MYYGPGNTQISIETNDEKMRHRGGGERVIQTQPNITHHSSKRPVTDHTVHAIQRYGDKTWARIHQTILRLKSKNKENSLN</sequence>
<gene>
    <name evidence="2" type="ORF">DPMN_094934</name>
</gene>
<dbReference type="EMBL" id="JAIWYP010000003">
    <property type="protein sequence ID" value="KAH3852425.1"/>
    <property type="molecule type" value="Genomic_DNA"/>
</dbReference>
<organism evidence="2 3">
    <name type="scientific">Dreissena polymorpha</name>
    <name type="common">Zebra mussel</name>
    <name type="synonym">Mytilus polymorpha</name>
    <dbReference type="NCBI Taxonomy" id="45954"/>
    <lineage>
        <taxon>Eukaryota</taxon>
        <taxon>Metazoa</taxon>
        <taxon>Spiralia</taxon>
        <taxon>Lophotrochozoa</taxon>
        <taxon>Mollusca</taxon>
        <taxon>Bivalvia</taxon>
        <taxon>Autobranchia</taxon>
        <taxon>Heteroconchia</taxon>
        <taxon>Euheterodonta</taxon>
        <taxon>Imparidentia</taxon>
        <taxon>Neoheterodontei</taxon>
        <taxon>Myida</taxon>
        <taxon>Dreissenoidea</taxon>
        <taxon>Dreissenidae</taxon>
        <taxon>Dreissena</taxon>
    </lineage>
</organism>